<sequence>MTTLRQDDGHQLSIINAIINQVLGGRADRKLLRRLRTLLLESLAAAAENVAAGLGIDPTVDIASPIAKKYFAERVPKLVGINTFTRRRIRAVLTEEIAAGSPLGRQIRRLRKEFRVMRRGWPGRRGLSRAGSVARTENGIAWGVGQHAQMLEAGVLAEIWITARDLRRRKSHVTMEGQCQPIGKPFVTGAGNLLMHPLDPAGRPAEVINCRCVAAPAPRGCEEARLATYRQRTRYWRTVIAQQQPHERALVRALRIEWLRQEKEMVAAMRKAA</sequence>
<evidence type="ECO:0000259" key="1">
    <source>
        <dbReference type="Pfam" id="PF04233"/>
    </source>
</evidence>
<dbReference type="Pfam" id="PF04233">
    <property type="entry name" value="Phage_Mu_F"/>
    <property type="match status" value="1"/>
</dbReference>
<dbReference type="InterPro" id="IPR006528">
    <property type="entry name" value="Phage_head_morphogenesis_dom"/>
</dbReference>
<feature type="domain" description="Phage head morphogenesis" evidence="1">
    <location>
        <begin position="89"/>
        <end position="214"/>
    </location>
</feature>
<dbReference type="AlphaFoldDB" id="A0A0F9KQQ1"/>
<evidence type="ECO:0000313" key="2">
    <source>
        <dbReference type="EMBL" id="KKM24438.1"/>
    </source>
</evidence>
<dbReference type="EMBL" id="LAZR01012925">
    <property type="protein sequence ID" value="KKM24438.1"/>
    <property type="molecule type" value="Genomic_DNA"/>
</dbReference>
<accession>A0A0F9KQQ1</accession>
<organism evidence="2">
    <name type="scientific">marine sediment metagenome</name>
    <dbReference type="NCBI Taxonomy" id="412755"/>
    <lineage>
        <taxon>unclassified sequences</taxon>
        <taxon>metagenomes</taxon>
        <taxon>ecological metagenomes</taxon>
    </lineage>
</organism>
<comment type="caution">
    <text evidence="2">The sequence shown here is derived from an EMBL/GenBank/DDBJ whole genome shotgun (WGS) entry which is preliminary data.</text>
</comment>
<protein>
    <recommendedName>
        <fullName evidence="1">Phage head morphogenesis domain-containing protein</fullName>
    </recommendedName>
</protein>
<proteinExistence type="predicted"/>
<reference evidence="2" key="1">
    <citation type="journal article" date="2015" name="Nature">
        <title>Complex archaea that bridge the gap between prokaryotes and eukaryotes.</title>
        <authorList>
            <person name="Spang A."/>
            <person name="Saw J.H."/>
            <person name="Jorgensen S.L."/>
            <person name="Zaremba-Niedzwiedzka K."/>
            <person name="Martijn J."/>
            <person name="Lind A.E."/>
            <person name="van Eijk R."/>
            <person name="Schleper C."/>
            <person name="Guy L."/>
            <person name="Ettema T.J."/>
        </authorList>
    </citation>
    <scope>NUCLEOTIDE SEQUENCE</scope>
</reference>
<gene>
    <name evidence="2" type="ORF">LCGC14_1605140</name>
</gene>
<name>A0A0F9KQQ1_9ZZZZ</name>